<comment type="similarity">
    <text evidence="1">Belongs to the ParA family.</text>
</comment>
<dbReference type="Gene3D" id="3.40.50.300">
    <property type="entry name" value="P-loop containing nucleotide triphosphate hydrolases"/>
    <property type="match status" value="1"/>
</dbReference>
<sequence>MRIAKLGTYILQGGLMAKKDHHEEAIETASETLHRIFEGQDSGLGTQMADESSRYEALQNATFPKPKRTRLIAVANQKGGVGKTTSTVNLAAALAKYGAQVLVIDMDPQGNASTALGVPHASGDPSTYDVLEGRKPIQDVLSVCPDFPNLDVVPASIDLSGAELEVADLPNRNTLLKEALDLYLRQSDKHYDYVFIDCPPSLGLLVINAMCAVTEMLIPIQAEYYALEGLGQLINTIGLVQDHFNPVLLVSTMLVTMFDRRTLLSREVFNEVKGHYPNIVLDTTIPRSVKISEAPSFSQSVIAYDPRGLGAIAYSEAALEIAGRSQHVLDAIDARRK</sequence>
<evidence type="ECO:0000313" key="5">
    <source>
        <dbReference type="Proteomes" id="UP000326251"/>
    </source>
</evidence>
<evidence type="ECO:0000259" key="3">
    <source>
        <dbReference type="Pfam" id="PF13614"/>
    </source>
</evidence>
<dbReference type="CDD" id="cd02042">
    <property type="entry name" value="ParAB_family"/>
    <property type="match status" value="1"/>
</dbReference>
<comment type="caution">
    <text evidence="4">The sequence shown here is derived from an EMBL/GenBank/DDBJ whole genome shotgun (WGS) entry which is preliminary data.</text>
</comment>
<dbReference type="InterPro" id="IPR027417">
    <property type="entry name" value="P-loop_NTPase"/>
</dbReference>
<dbReference type="Pfam" id="PF13614">
    <property type="entry name" value="AAA_31"/>
    <property type="match status" value="1"/>
</dbReference>
<feature type="domain" description="AAA" evidence="3">
    <location>
        <begin position="70"/>
        <end position="248"/>
    </location>
</feature>
<protein>
    <submittedName>
        <fullName evidence="4">ParA family protein</fullName>
    </submittedName>
</protein>
<dbReference type="InterPro" id="IPR050678">
    <property type="entry name" value="DNA_Partitioning_ATPase"/>
</dbReference>
<evidence type="ECO:0000313" key="4">
    <source>
        <dbReference type="EMBL" id="KAA8825978.1"/>
    </source>
</evidence>
<dbReference type="AlphaFoldDB" id="A0A5J5E9K7"/>
<organism evidence="4 5">
    <name type="scientific">Bifidobacterium reuteri</name>
    <dbReference type="NCBI Taxonomy" id="983706"/>
    <lineage>
        <taxon>Bacteria</taxon>
        <taxon>Bacillati</taxon>
        <taxon>Actinomycetota</taxon>
        <taxon>Actinomycetes</taxon>
        <taxon>Bifidobacteriales</taxon>
        <taxon>Bifidobacteriaceae</taxon>
        <taxon>Bifidobacterium</taxon>
    </lineage>
</organism>
<dbReference type="Proteomes" id="UP000326251">
    <property type="component" value="Unassembled WGS sequence"/>
</dbReference>
<dbReference type="PANTHER" id="PTHR13696:SF52">
    <property type="entry name" value="PARA FAMILY PROTEIN CT_582"/>
    <property type="match status" value="1"/>
</dbReference>
<dbReference type="PANTHER" id="PTHR13696">
    <property type="entry name" value="P-LOOP CONTAINING NUCLEOSIDE TRIPHOSPHATE HYDROLASE"/>
    <property type="match status" value="1"/>
</dbReference>
<gene>
    <name evidence="4" type="ORF">EMO92_04360</name>
</gene>
<accession>A0A5J5E9K7</accession>
<name>A0A5J5E9K7_9BIFI</name>
<evidence type="ECO:0000256" key="2">
    <source>
        <dbReference type="ARBA" id="ARBA00059092"/>
    </source>
</evidence>
<evidence type="ECO:0000256" key="1">
    <source>
        <dbReference type="ARBA" id="ARBA00006976"/>
    </source>
</evidence>
<reference evidence="4 5" key="1">
    <citation type="journal article" date="2019" name="Syst. Appl. Microbiol.">
        <title>Characterization of Bifidobacterium species in feaces of the Egyptian fruit bat: Description of B. vespertilionis sp. nov. and B. rousetti sp. nov.</title>
        <authorList>
            <person name="Modesto M."/>
            <person name="Satti M."/>
            <person name="Watanabe K."/>
            <person name="Puglisi E."/>
            <person name="Morelli L."/>
            <person name="Huang C.-H."/>
            <person name="Liou J.-S."/>
            <person name="Miyashita M."/>
            <person name="Tamura T."/>
            <person name="Saito S."/>
            <person name="Mori K."/>
            <person name="Huang L."/>
            <person name="Sciavilla P."/>
            <person name="Sandri C."/>
            <person name="Spiezio C."/>
            <person name="Vitali F."/>
            <person name="Cavalieri D."/>
            <person name="Perpetuini G."/>
            <person name="Tofalo R."/>
            <person name="Bonetti A."/>
            <person name="Arita M."/>
            <person name="Mattarelli P."/>
        </authorList>
    </citation>
    <scope>NUCLEOTIDE SEQUENCE [LARGE SCALE GENOMIC DNA]</scope>
    <source>
        <strain evidence="4 5">RST19</strain>
    </source>
</reference>
<comment type="function">
    <text evidence="2">May play a role in septum formation.</text>
</comment>
<dbReference type="FunFam" id="3.40.50.300:FF:000285">
    <property type="entry name" value="Sporulation initiation inhibitor Soj"/>
    <property type="match status" value="1"/>
</dbReference>
<dbReference type="InterPro" id="IPR025669">
    <property type="entry name" value="AAA_dom"/>
</dbReference>
<dbReference type="SUPFAM" id="SSF52540">
    <property type="entry name" value="P-loop containing nucleoside triphosphate hydrolases"/>
    <property type="match status" value="1"/>
</dbReference>
<proteinExistence type="inferred from homology"/>
<dbReference type="EMBL" id="RZUG01000004">
    <property type="protein sequence ID" value="KAA8825978.1"/>
    <property type="molecule type" value="Genomic_DNA"/>
</dbReference>